<dbReference type="PANTHER" id="PTHR48435">
    <property type="entry name" value="POLYPROTEIN"/>
    <property type="match status" value="1"/>
</dbReference>
<dbReference type="AlphaFoldDB" id="A0A218WPX2"/>
<comment type="caution">
    <text evidence="1">The sequence shown here is derived from an EMBL/GenBank/DDBJ whole genome shotgun (WGS) entry which is preliminary data.</text>
</comment>
<gene>
    <name evidence="1" type="ORF">CDL15_Pgr013314</name>
</gene>
<dbReference type="InterPro" id="IPR053098">
    <property type="entry name" value="Petuviruses_polyprotein"/>
</dbReference>
<sequence>MAAAAAPSKGNIVFALDDIPYFRWPNKLQEFLAYLTTRLLTNDNNHDVMSELYPGLRRHYKNWWTSLNISLKQAFLSSILASLAEAVERSLQTRRKRVIDCTVGEIQQEIHIALEDVCKKKEVIIEVLKGDRTMEKACRRLELYIKCSGRDKTCNCSTKKKKHYKKWKMSMAKSRRYSGKK</sequence>
<accession>A0A218WPX2</accession>
<dbReference type="PANTHER" id="PTHR48435:SF1">
    <property type="entry name" value="POLYPROTEIN"/>
    <property type="match status" value="1"/>
</dbReference>
<evidence type="ECO:0000313" key="2">
    <source>
        <dbReference type="Proteomes" id="UP000197138"/>
    </source>
</evidence>
<organism evidence="1 2">
    <name type="scientific">Punica granatum</name>
    <name type="common">Pomegranate</name>
    <dbReference type="NCBI Taxonomy" id="22663"/>
    <lineage>
        <taxon>Eukaryota</taxon>
        <taxon>Viridiplantae</taxon>
        <taxon>Streptophyta</taxon>
        <taxon>Embryophyta</taxon>
        <taxon>Tracheophyta</taxon>
        <taxon>Spermatophyta</taxon>
        <taxon>Magnoliopsida</taxon>
        <taxon>eudicotyledons</taxon>
        <taxon>Gunneridae</taxon>
        <taxon>Pentapetalae</taxon>
        <taxon>rosids</taxon>
        <taxon>malvids</taxon>
        <taxon>Myrtales</taxon>
        <taxon>Lythraceae</taxon>
        <taxon>Punica</taxon>
    </lineage>
</organism>
<proteinExistence type="predicted"/>
<protein>
    <submittedName>
        <fullName evidence="1">Uncharacterized protein</fullName>
    </submittedName>
</protein>
<name>A0A218WPX2_PUNGR</name>
<evidence type="ECO:0000313" key="1">
    <source>
        <dbReference type="EMBL" id="OWM74410.1"/>
    </source>
</evidence>
<dbReference type="Proteomes" id="UP000197138">
    <property type="component" value="Unassembled WGS sequence"/>
</dbReference>
<dbReference type="EMBL" id="MTKT01003779">
    <property type="protein sequence ID" value="OWM74410.1"/>
    <property type="molecule type" value="Genomic_DNA"/>
</dbReference>
<reference evidence="2" key="1">
    <citation type="journal article" date="2017" name="Plant J.">
        <title>The pomegranate (Punica granatum L.) genome and the genomics of punicalagin biosynthesis.</title>
        <authorList>
            <person name="Qin G."/>
            <person name="Xu C."/>
            <person name="Ming R."/>
            <person name="Tang H."/>
            <person name="Guyot R."/>
            <person name="Kramer E.M."/>
            <person name="Hu Y."/>
            <person name="Yi X."/>
            <person name="Qi Y."/>
            <person name="Xu X."/>
            <person name="Gao Z."/>
            <person name="Pan H."/>
            <person name="Jian J."/>
            <person name="Tian Y."/>
            <person name="Yue Z."/>
            <person name="Xu Y."/>
        </authorList>
    </citation>
    <scope>NUCLEOTIDE SEQUENCE [LARGE SCALE GENOMIC DNA]</scope>
    <source>
        <strain evidence="2">cv. Dabenzi</strain>
    </source>
</reference>